<name>A0A094PXP2_9ZZZZ</name>
<feature type="transmembrane region" description="Helical" evidence="1">
    <location>
        <begin position="115"/>
        <end position="135"/>
    </location>
</feature>
<keyword evidence="1" id="KW-0472">Membrane</keyword>
<proteinExistence type="predicted"/>
<dbReference type="AlphaFoldDB" id="A0A094PXP2"/>
<comment type="caution">
    <text evidence="3">The sequence shown here is derived from an EMBL/GenBank/DDBJ whole genome shotgun (WGS) entry which is preliminary data.</text>
</comment>
<keyword evidence="1" id="KW-1133">Transmembrane helix</keyword>
<organism evidence="3">
    <name type="scientific">freshwater metagenome</name>
    <dbReference type="NCBI Taxonomy" id="449393"/>
    <lineage>
        <taxon>unclassified sequences</taxon>
        <taxon>metagenomes</taxon>
        <taxon>ecological metagenomes</taxon>
    </lineage>
</organism>
<feature type="transmembrane region" description="Helical" evidence="1">
    <location>
        <begin position="89"/>
        <end position="109"/>
    </location>
</feature>
<feature type="domain" description="EamA" evidence="2">
    <location>
        <begin position="3"/>
        <end position="131"/>
    </location>
</feature>
<feature type="transmembrane region" description="Helical" evidence="1">
    <location>
        <begin position="205"/>
        <end position="225"/>
    </location>
</feature>
<dbReference type="PANTHER" id="PTHR22911:SF137">
    <property type="entry name" value="SOLUTE CARRIER FAMILY 35 MEMBER G2-RELATED"/>
    <property type="match status" value="1"/>
</dbReference>
<dbReference type="Pfam" id="PF00892">
    <property type="entry name" value="EamA"/>
    <property type="match status" value="2"/>
</dbReference>
<dbReference type="PANTHER" id="PTHR22911">
    <property type="entry name" value="ACYL-MALONYL CONDENSING ENZYME-RELATED"/>
    <property type="match status" value="1"/>
</dbReference>
<feature type="transmembrane region" description="Helical" evidence="1">
    <location>
        <begin position="147"/>
        <end position="167"/>
    </location>
</feature>
<evidence type="ECO:0000313" key="3">
    <source>
        <dbReference type="EMBL" id="KGA16560.1"/>
    </source>
</evidence>
<dbReference type="InterPro" id="IPR037185">
    <property type="entry name" value="EmrE-like"/>
</dbReference>
<sequence>MTFIFALTAALFYGVADYSGSRASRFANSASITFFGQATAFVGIGIFLIFIRTPVMPLESWFWTTGGGFGGAIALVAFYKAMSLGSMTVIAPITAVIGLSVPVIAGVLSGERPSGSAWIGILLAVIAVALVADVLDKHDLPTSGRVIWMAVAAGIGFGMIFVCMGNASHDHGLWPLFGQRLVSVPTVAAIALFQARKLSVPKNVVLLSIAAGVLDTSANGLYLLATHTGMMSIVSVVVAMYPVATVFLAMTLDHERLHKSQGVGLLLAVVSLALVSL</sequence>
<dbReference type="SUPFAM" id="SSF103481">
    <property type="entry name" value="Multidrug resistance efflux transporter EmrE"/>
    <property type="match status" value="2"/>
</dbReference>
<feature type="domain" description="EamA" evidence="2">
    <location>
        <begin position="146"/>
        <end position="276"/>
    </location>
</feature>
<dbReference type="GO" id="GO:0016020">
    <property type="term" value="C:membrane"/>
    <property type="evidence" value="ECO:0007669"/>
    <property type="project" value="InterPro"/>
</dbReference>
<feature type="transmembrane region" description="Helical" evidence="1">
    <location>
        <begin position="32"/>
        <end position="51"/>
    </location>
</feature>
<protein>
    <recommendedName>
        <fullName evidence="2">EamA domain-containing protein</fullName>
    </recommendedName>
</protein>
<evidence type="ECO:0000259" key="2">
    <source>
        <dbReference type="Pfam" id="PF00892"/>
    </source>
</evidence>
<evidence type="ECO:0000256" key="1">
    <source>
        <dbReference type="SAM" id="Phobius"/>
    </source>
</evidence>
<dbReference type="InterPro" id="IPR000620">
    <property type="entry name" value="EamA_dom"/>
</dbReference>
<reference evidence="3" key="1">
    <citation type="submission" date="2014-06" db="EMBL/GenBank/DDBJ databases">
        <title>Key roles for freshwater Actinobacteria revealed by deep metagenomic sequencing.</title>
        <authorList>
            <person name="Ghai R."/>
            <person name="Mizuno C.M."/>
            <person name="Picazo A."/>
            <person name="Camacho A."/>
            <person name="Rodriguez-Valera F."/>
        </authorList>
    </citation>
    <scope>NUCLEOTIDE SEQUENCE</scope>
</reference>
<accession>A0A094PXP2</accession>
<gene>
    <name evidence="3" type="ORF">GM51_12230</name>
</gene>
<keyword evidence="1" id="KW-0812">Transmembrane</keyword>
<dbReference type="EMBL" id="JNSL01000081">
    <property type="protein sequence ID" value="KGA16560.1"/>
    <property type="molecule type" value="Genomic_DNA"/>
</dbReference>
<feature type="transmembrane region" description="Helical" evidence="1">
    <location>
        <begin position="231"/>
        <end position="252"/>
    </location>
</feature>